<comment type="caution">
    <text evidence="7">The sequence shown here is derived from an EMBL/GenBank/DDBJ whole genome shotgun (WGS) entry which is preliminary data.</text>
</comment>
<dbReference type="InterPro" id="IPR023213">
    <property type="entry name" value="CAT-like_dom_sf"/>
</dbReference>
<dbReference type="Proteomes" id="UP000517916">
    <property type="component" value="Unassembled WGS sequence"/>
</dbReference>
<dbReference type="CDD" id="cd19543">
    <property type="entry name" value="DCL_NRPS"/>
    <property type="match status" value="3"/>
</dbReference>
<feature type="domain" description="Carrier" evidence="6">
    <location>
        <begin position="1546"/>
        <end position="1620"/>
    </location>
</feature>
<dbReference type="NCBIfam" id="NF004282">
    <property type="entry name" value="PRK05691.1"/>
    <property type="match status" value="6"/>
</dbReference>
<dbReference type="Gene3D" id="2.30.38.10">
    <property type="entry name" value="Luciferase, Domain 3"/>
    <property type="match status" value="4"/>
</dbReference>
<name>A0ABR6BV45_9PSEU</name>
<feature type="domain" description="Carrier" evidence="6">
    <location>
        <begin position="510"/>
        <end position="585"/>
    </location>
</feature>
<dbReference type="InterPro" id="IPR006162">
    <property type="entry name" value="Ppantetheine_attach_site"/>
</dbReference>
<dbReference type="InterPro" id="IPR010071">
    <property type="entry name" value="AA_adenyl_dom"/>
</dbReference>
<dbReference type="CDD" id="cd17652">
    <property type="entry name" value="A_NRPS_CmdD_like"/>
    <property type="match status" value="2"/>
</dbReference>
<dbReference type="Gene3D" id="1.10.1200.10">
    <property type="entry name" value="ACP-like"/>
    <property type="match status" value="5"/>
</dbReference>
<dbReference type="InterPro" id="IPR000873">
    <property type="entry name" value="AMP-dep_synth/lig_dom"/>
</dbReference>
<feature type="domain" description="Carrier" evidence="6">
    <location>
        <begin position="4441"/>
        <end position="4515"/>
    </location>
</feature>
<dbReference type="InterPro" id="IPR020845">
    <property type="entry name" value="AMP-binding_CS"/>
</dbReference>
<evidence type="ECO:0000313" key="8">
    <source>
        <dbReference type="Proteomes" id="UP000517916"/>
    </source>
</evidence>
<dbReference type="InterPro" id="IPR020806">
    <property type="entry name" value="PKS_PP-bd"/>
</dbReference>
<reference evidence="7 8" key="1">
    <citation type="submission" date="2020-08" db="EMBL/GenBank/DDBJ databases">
        <title>Genomic Encyclopedia of Archaeal and Bacterial Type Strains, Phase II (KMG-II): from individual species to whole genera.</title>
        <authorList>
            <person name="Goeker M."/>
        </authorList>
    </citation>
    <scope>NUCLEOTIDE SEQUENCE [LARGE SCALE GENOMIC DNA]</scope>
    <source>
        <strain evidence="7 8">DSM 43850</strain>
    </source>
</reference>
<evidence type="ECO:0000256" key="4">
    <source>
        <dbReference type="ARBA" id="ARBA00022737"/>
    </source>
</evidence>
<dbReference type="RefSeq" id="WP_182840069.1">
    <property type="nucleotide sequence ID" value="NZ_JACJID010000007.1"/>
</dbReference>
<proteinExistence type="predicted"/>
<dbReference type="PROSITE" id="PS50075">
    <property type="entry name" value="CARRIER"/>
    <property type="match status" value="5"/>
</dbReference>
<dbReference type="CDD" id="cd12117">
    <property type="entry name" value="A_NRPS_Srf_like"/>
    <property type="match status" value="2"/>
</dbReference>
<dbReference type="CDD" id="cd05930">
    <property type="entry name" value="A_NRPS"/>
    <property type="match status" value="1"/>
</dbReference>
<dbReference type="InterPro" id="IPR042099">
    <property type="entry name" value="ANL_N_sf"/>
</dbReference>
<protein>
    <submittedName>
        <fullName evidence="7">Amino acid adenylation domain-containing protein/non-ribosomal peptide synthase protein (TIGR01720 family)</fullName>
    </submittedName>
</protein>
<dbReference type="PANTHER" id="PTHR45527">
    <property type="entry name" value="NONRIBOSOMAL PEPTIDE SYNTHETASE"/>
    <property type="match status" value="1"/>
</dbReference>
<dbReference type="InterPro" id="IPR036736">
    <property type="entry name" value="ACP-like_sf"/>
</dbReference>
<dbReference type="Gene3D" id="3.30.559.10">
    <property type="entry name" value="Chloramphenicol acetyltransferase-like domain"/>
    <property type="match status" value="7"/>
</dbReference>
<dbReference type="Gene3D" id="3.30.559.30">
    <property type="entry name" value="Nonribosomal peptide synthetase, condensation domain"/>
    <property type="match status" value="7"/>
</dbReference>
<dbReference type="PANTHER" id="PTHR45527:SF1">
    <property type="entry name" value="FATTY ACID SYNTHASE"/>
    <property type="match status" value="1"/>
</dbReference>
<evidence type="ECO:0000256" key="3">
    <source>
        <dbReference type="ARBA" id="ARBA00022553"/>
    </source>
</evidence>
<dbReference type="SUPFAM" id="SSF56801">
    <property type="entry name" value="Acetyl-CoA synthetase-like"/>
    <property type="match status" value="5"/>
</dbReference>
<evidence type="ECO:0000259" key="6">
    <source>
        <dbReference type="PROSITE" id="PS50075"/>
    </source>
</evidence>
<dbReference type="PROSITE" id="PS00455">
    <property type="entry name" value="AMP_BINDING"/>
    <property type="match status" value="5"/>
</dbReference>
<evidence type="ECO:0000256" key="1">
    <source>
        <dbReference type="ARBA" id="ARBA00001957"/>
    </source>
</evidence>
<dbReference type="InterPro" id="IPR010060">
    <property type="entry name" value="NRPS_synth"/>
</dbReference>
<keyword evidence="8" id="KW-1185">Reference proteome</keyword>
<dbReference type="SMART" id="SM00823">
    <property type="entry name" value="PKS_PP"/>
    <property type="match status" value="5"/>
</dbReference>
<sequence>MAPHDQWNATDRPVPPAVLPELVQRQVARTPQAPALVGVDGVLSFTELNTRANLLAHRLIALGAGPERVVALALPRSAGLVTAQLAVTKTGAAFLPVDPDYPADRIAFMLADAAPVLVVTSTEFAASLPCSTPVLLEDPVDGPEHDPTDADRLGPLLPAHPAYLIYTSGSTGRPKGVLVPHAGLASFSAAEADRYQVRPGDRVLEFSSPSFDASILELCMSLPLGAALVVPPRGPLLGEHLAEVLTEHRVTHALIPPAALATLPSTPLPHLRTLVVGGDACTPELVRRWAPGRRMINSYGPTESTVVATWSRPLVPGEPVTIGGPIWNTRVYVLGPDLCLVPPGVAGELHVAGCGLARGYLARPGLTADRFVADPFGAAGSRMYRTGDVVRWTAGGELEFVGRADHQVKIRGFRVEPGEIEALLRARAEIGDAVVIAREDQPGVKRLVAYVVAPGTVDPAGLRAALAAQLPEYMVPAAVVRLDALPLSPNGKLDRKALPAPEWRGTGWLAPRTEGERALARIWSDLLGVTGIGVDEDFFERGGDSVLGARLLSRVRSEFGVALSPRAVFDVRTVAGLAELLPPKPAASSGERIVATPHGGQLPLSPTQHRLWLLHELTPGSTEYNTGIGLRLSGPLNVEALRTALHGLTEQHASLRTTFDTVDGQPVQLIAEHPTIPLRELSVVDDSVLDQVLADELDLPFDLTAGPLTRALLVRLAAEDHVLLLAQHHIVTDGWSVGLLVDELIARYTGAHPPTLSLQYPDYARWQREHLDARLRERQLLYWRRKLAGLGPLELPTDRPRPQLRSTAGAVHRRELPADLVRRLAELGQEQGATLFMTLTAAVKVLLARYSGQQDLAVGTAVSGRGHAELEQVVGFFVNTLVLRSWVDPARPFSEFLGEVRETVLEAFAYGELPFDQVVDAVQPERDPSRTPLVQALVVLQPRMVHPGQVGDLRIGEQDLPRPRSRFDLVVEFLPRGDSLVVAVEYNIDLFDPSTIERMTGHLLTLLAGIAADPHRTVGELPLLDGAGLRQVLTDWNGTGLIVPSTTLPRLFEEQVRRTPHAVAVLCEGRELTYVELNRRANRLARLLVELGAGPERFVALAMPRTADLLVALLAVLKSGSGYLPVDPRYPADRIAVMLADSRPVLLLTTSDGLAAVDGVPRLAVDEQVLDDRCDGDLGEVGLRPDNPAYVIYTSGSTGKPKGVVVAHRSAVGLVAWAVKEFGATGLAQVVASTSLNFDVSVFELFCPLMCGGRVELVRDVLALGERPGTEWPASLVSGVPSAFATLLAQGTVSVAPDTIVLAGEALTARAVREIRAALPGSRIANIYGPTEATVYATAWYSDGADLDRNPPIGRPLGTTRAYVLDGGLRPVPPGVPGELHLGGLSLARGYLDRPGLTAQRFVADPFGAPGARMYRTGDVVRWTAEGELDYLGRADQQVKIRGFRIELGEVENALLRHGEVAEAVAVARQEESGHKRLVAYLVATPGARPDSAGLRGFLGQTLPDHMVPSAFVLLDRLPLNPNGKLDRRALPAPDWAADTRAGHVAPRTEVERVLADIWAKVLGLPQVGVEDNFFELGGDSILSIQVVSRAHEAGLRLLSKDVFLHPTIAGLAPVAVPAADQRAPEGPVTGDVPLSPVQHWYLDAEPERPEQFVQTLAVRLTEEPDEAALRTALTALVRQHDALRTRFERTGSGWRQVVPPFEPVEVLHRRHQEFDLATGPLISAVLVEPEVLSLAVHHLVVDGVSWRILLADLENAYRQAVRGQAVQLGRRTTSCQEWSRRLTQHESTGLDHWRATAECDNTVPLDGTGLNLAGSTRSVSVRLTAEETEALLHQVPGVYRTQVNDVLLTALGGMLRDWTGRERVLVQVEGHGREDLFDGVDLSRTVGWFTSIFPVALEMTHKDWGSALKAVKEQLRAVPERGLSYGALHYLHGAAPEVRPAVSFNYLGQFDLSTGLYDGLARELDLSQSPDAVRPHQVEVIGRVDRGCLEFTWLYSDRLHNAETIDALAGNLTGALRAIISHCAQPGSGGRTPSDFPLTSLDQAAVDRIVGDGRAVEDVYPLTPTQSGMLVHRLSRDGQGAYLQQLTFVLGGVTDSAVLVQAWQHVLDRTPALRSEVVWEGVDEPVQLVRRQVELPVRHRDWSSLPEEERRAELAALVAEDRLAGLDLTTAPLMRLVLARLSSTEVQVLWTFHHLVLDGWSLFQVLSDVFTSHAALDRGAKPTLPARRPFRDYLHWLAGQDQQAAELYWRGVLADGVESTALPYDRTPLADHRVESTARIEVELPAARLREVAQGHGLTLNTVVQGAWALLLSRYSGQRSVCFGTTVSGRPSELAGAGEITGMFITTLPVLATVDARANLLGWLRDLQQGQAQSRRFEHVPLSRLQNLNGGKLFDSILVFENYPINDAAAAEFGLELRELRGVETTDYPLSVVAVPGERLSLSFGYDPALFDAGTIQQLAVHLRVLLTEMACDLDRPLGRVNMLTGGEQRRVLVEWNDTAREVPADTIVQCFAEQARRVPDAVAVESDAGSLSYRELDRRSNHLAHKLIALGVRPEQAVGLLVDRSLELVVAQLAVLKAGGGYLPVDVRSPADRIRSQLAGVSVLVTDEKRADRAREVHNGLVLVVDDGVADTCPVVRVHGGSLAYVMFTSGSTGVPKGVGVRQCDVVGLALDSGFELCGVVLLHSAVAFDASTFELWVPLLRGGRVVVAPLGGVDAGVVRWAVGCGVSGLWLTAGLFRLLAQESPGCFAGLSWVWTGGDVVPAAAVRRVLAVNPGLTVVDGYGPTETTTFATSFAMSAVEDVPDVVPIGRPLDNMRVYVLDADLLPVPPGACGELFIAGSGVARGYVGLPGLTAERFVACPFGVPGGRMYRTGDVVRWLPTGVVEFVGRVDDQVKIRGFRIELGEVEVALAAHPAVVEAVVVVNEEGGRKRLVAYVVTTGSADLRAYLAGRLPDYMVPAAFVTLDALPLSANGKLDRRALPVPEWESAAGFVAPRTEAERVLADIWAEVLGVSRVGVEDNFFELGGDSILSIQVVSRARQAGLGLMPGDVFSHPTVAGLAANATVAAEIAAEQRPVTGAVPLTPVQHWFLDPNPVQPEHFYQSMLLELTEQPDVPALRNAFEQLLTQHDALRMRFQHNEHGWSQHNAPVHPTQVLDGSMPVDLADGPLIWASLHGSELFIAVHHLVVDGVSWRILLEDLETTYRQQPLSAKTTSFREWANRLVEHTQAGGFEDELPHWQAISGATKIPVDAEGTNTMGSTSSLTVRLDPAETHALLHQVPGVYRTQVNDVLLSALGLALAEWTGQSRVLVDLEGHGREDLFDGVDLSRTVGWFTSVFPVALDVAAADWGSRLKSVKEQLRGVPRRGIGYGALRYLTGDAPAIQPQISFNYLGQFEWDSALFRPLAEGLGGSAAPGQLRPHLLDVVGKVERKQLELTWHYSTAVHAEATVRQLADRVVRALSEIIVHCALPGVGGRTPSDFPLARLDQAVLDGLVGDGRAVEDLYPLTPMQAGMVFHSLVDGSSGAYFNQVQLRLTGVTDPVALGTAWQRVLDRNPVLRSRILWEGLAEPVQVVQRQVELPVTHLDWTGQEWPPLLRELLDRDRAAGFDLAAAPLVRVSIARLAAGEVLLVWTFHHVLLDGWSAAQVFGEVCEQYAAIATGRPVSSGYRPPFREYLRWLDEQDGSEAERYWREALAGFAAPTPLPFGRQPVEAHRARSSASVEVELDSTVSARLREVAQGLGLTVNTVVQGAWGLLLSQHSGESEVVFGTTVSGRPADLPGVESMVGMFINTVPTRITVQRGQTVSGWLAELQQAQVESRGFDFVSLAQLQNWAGGPLFDSILVFENYPFDEDAIAEHGMGMHAVRDLEPTNYPLSVVVAPGSRLSVSFDYDPSLFDAATVRRIAQHLEMLLDGISAAPDGLVGDLTLLTPAERHQVLYEWNDTERPLPAGTLASLFEEQVRRTPDAEAVVTEGSTLSYAELDRRANQVAHRLIRLGVRPEDRVGVLVERSADLVVAELAVVKAGAAYVPVDLRAPADRIALVLAESGAVATLVDTARESLANDVHSGPCLVVSAELDEPETSPVVRVGGECLAYVMFTSGSTGVPKGVGVRQCDVVGLALDSGFDGCGVVLLHSAVAFDASTFELWVPLLGGGRVVVAPLGGVDAGVVRWAVGCGVSGLWLTAGLFRLLAQESPGCFAGLSWVWTGGDVVPAAAVRRVLAVNPGLTVVDGYGPTETTTFATSFAMSAVEDVPDVVPIGRPLDNMRVYVLDDDLRPVAPGIAGELFIAGNGVSRGYIGRPGLTAERFIACPFGGRMYRTGDVVRWLPSGVVEFVGRVDDQVKIRGFRIELGEVEVALAAHPAVVEAVVVVNEEGGRKRLVAYVVTTGSADLREWLKHRLPDYMVPAAFVTLDALPLSGNGKLDRRALPVPEWESAAGFVAPRTEAERVLAAIWAEVLGVSRVGVADNFFELGGDSILSIQVVSRARQAGLNLTPRDLFAHQTVADLAVNATKAATTTAEQGAVTGAVPLTPVQHWFLDPNPDSPEHFDQSMRIEWPDPVNVPALRRALGTVIAHHDALRMRFELVDGSWRQYNAATDQADPLADATFDLAAGPLLRAEVIAPNVVLLTVHHLVVDGVSWRILLEDLESAYHQRPLLAKTTSFREWATRLAEHAHAGGFDDELPHWQQVRDVEPVLPTDGHGPNLVRTTSAVTARLDPAETHALLHQVPGVYRTQINDVLLSALGRVVGEWTGQSRVLVDLEGHGREDLFEDVDLSRTVGWFTSIFPVALDAAGGDWGARLKAVKEQLRGIPRRGIGYGALRYLTGTAPAIQPLISFNYLGQFASGGGLGSSVSPEQVRAHQLEVVGQVVDGQLELAWYHSPDLHRRSTVEALAGKLTEALRQIIRHCAEPTAGGRTPSDFPLAGLAQHQVDRIAGNGKSIEDVHPLTPMQAGMVFHSVSQQQQGVYFEQVSFVLGGVPDPELLGRAWQHVVDRTPVLRGHIVWEGVDQPLQVVNRAVTVPVTYHDWREADRAAALAALLDQDRGVRIDLAAAPLLRINLARLPAQEVQVLWTFHHVLLDGWSVFQVLSDVVTSYTALRAGTEPVLPNRRPFSDYVKWLHGQDEWQAEQYWRQELLDVTEPTPLPFDRRPGSAHGTGSARWHSAELTEQATQRLNEFARRHRLTVNAVVQGAWALVLSRYSGQRQVCFGSTVSGRPVDLPGADDITGIFINTLPVKVRVDDTADAVSWLSRLQDAQADARRFEHVPLAKVQSWSGVEGGVALFDSIVVFENYPVDSTNELALRELQALETTNYPLTVVAAPGRRLSLGLGHDPDLFDLATVERMTDHLVRALTVIVDNPRLGQCDILTQAERDHLVVELNATEHPVAPATLPELVQAQAERTPDAVAVLSDEVELTFAELDARANALARELIAKGVGPEQVVALLLPRSVEILVAQLAVLKAGAAYLPVDPAYPAERIAFMVEDAKPALVLRPGDLTGASDTRPVEPRARLANPAYVIYTSGSSGQPKGVMVSHAGLAGFSAAEVAHFDVRPGDRVLQFSSPSFDASVLELCMSLPAGAALVVPPPGPLLGEHLAAVLAARQVTHALIPPVAMATVPEVDLPALRTLVVGGEACPAELVDRWAPGRAMINAYGPTESTVVAAWSDPLVPGAVPPIGRPIWNTGVHLLDDQLRPVPLGAVGELYVAGEGLARGYLDRPGLTAERFLAHPFGPAGTRMYRTGDLARRRADGQLEFVGRADDQVKVRGFRVELGEIEAVLRRHPEVADAAVIVREDQPGLRRLVAYVVTAGAPELRAHTATSLPEHMVPAAFVTLTALPLTPNGKLDRRALPEPASTDLPGAGYAAPRTDTEQVLAEIWAEVLHLDRVGVEDNFFDLGGDSVRSLHITSMARTAFDIELTPKDVLTTRTVSALAELIEEKVLLELERVALGDADDQEV</sequence>
<evidence type="ECO:0000313" key="7">
    <source>
        <dbReference type="EMBL" id="MBA8930782.1"/>
    </source>
</evidence>
<dbReference type="Pfam" id="PF00668">
    <property type="entry name" value="Condensation"/>
    <property type="match status" value="7"/>
</dbReference>
<dbReference type="Pfam" id="PF13193">
    <property type="entry name" value="AMP-binding_C"/>
    <property type="match status" value="5"/>
</dbReference>
<dbReference type="NCBIfam" id="NF003417">
    <property type="entry name" value="PRK04813.1"/>
    <property type="match status" value="5"/>
</dbReference>
<dbReference type="SUPFAM" id="SSF47336">
    <property type="entry name" value="ACP-like"/>
    <property type="match status" value="5"/>
</dbReference>
<feature type="domain" description="Carrier" evidence="6">
    <location>
        <begin position="2995"/>
        <end position="3069"/>
    </location>
</feature>
<dbReference type="CDD" id="cd19534">
    <property type="entry name" value="E_NRPS"/>
    <property type="match status" value="3"/>
</dbReference>
<dbReference type="Gene3D" id="3.40.50.980">
    <property type="match status" value="8"/>
</dbReference>
<keyword evidence="5" id="KW-0045">Antibiotic biosynthesis</keyword>
<keyword evidence="4" id="KW-0677">Repeat</keyword>
<gene>
    <name evidence="7" type="ORF">BC739_008029</name>
</gene>
<dbReference type="Gene3D" id="3.30.300.30">
    <property type="match status" value="5"/>
</dbReference>
<feature type="domain" description="Carrier" evidence="6">
    <location>
        <begin position="5863"/>
        <end position="5938"/>
    </location>
</feature>
<keyword evidence="3" id="KW-0597">Phosphoprotein</keyword>
<dbReference type="PROSITE" id="PS00012">
    <property type="entry name" value="PHOSPHOPANTETHEINE"/>
    <property type="match status" value="4"/>
</dbReference>
<evidence type="ECO:0000256" key="5">
    <source>
        <dbReference type="ARBA" id="ARBA00023194"/>
    </source>
</evidence>
<dbReference type="Pfam" id="PF00501">
    <property type="entry name" value="AMP-binding"/>
    <property type="match status" value="5"/>
</dbReference>
<dbReference type="EMBL" id="JACJID010000007">
    <property type="protein sequence ID" value="MBA8930782.1"/>
    <property type="molecule type" value="Genomic_DNA"/>
</dbReference>
<accession>A0ABR6BV45</accession>
<organism evidence="7 8">
    <name type="scientific">Kutzneria viridogrisea</name>
    <dbReference type="NCBI Taxonomy" id="47990"/>
    <lineage>
        <taxon>Bacteria</taxon>
        <taxon>Bacillati</taxon>
        <taxon>Actinomycetota</taxon>
        <taxon>Actinomycetes</taxon>
        <taxon>Pseudonocardiales</taxon>
        <taxon>Pseudonocardiaceae</taxon>
        <taxon>Kutzneria</taxon>
    </lineage>
</organism>
<dbReference type="SUPFAM" id="SSF52777">
    <property type="entry name" value="CoA-dependent acyltransferases"/>
    <property type="match status" value="14"/>
</dbReference>
<keyword evidence="2" id="KW-0596">Phosphopantetheine</keyword>
<dbReference type="CDD" id="cd19531">
    <property type="entry name" value="LCL_NRPS-like"/>
    <property type="match status" value="1"/>
</dbReference>
<dbReference type="InterPro" id="IPR001242">
    <property type="entry name" value="Condensation_dom"/>
</dbReference>
<evidence type="ECO:0000256" key="2">
    <source>
        <dbReference type="ARBA" id="ARBA00022450"/>
    </source>
</evidence>
<dbReference type="Gene3D" id="3.40.50.12780">
    <property type="entry name" value="N-terminal domain of ligase-like"/>
    <property type="match status" value="1"/>
</dbReference>
<dbReference type="InterPro" id="IPR025110">
    <property type="entry name" value="AMP-bd_C"/>
</dbReference>
<dbReference type="InterPro" id="IPR009081">
    <property type="entry name" value="PP-bd_ACP"/>
</dbReference>
<dbReference type="Pfam" id="PF00550">
    <property type="entry name" value="PP-binding"/>
    <property type="match status" value="5"/>
</dbReference>
<dbReference type="NCBIfam" id="TIGR01720">
    <property type="entry name" value="NRPS-para261"/>
    <property type="match status" value="3"/>
</dbReference>
<dbReference type="NCBIfam" id="TIGR01733">
    <property type="entry name" value="AA-adenyl-dom"/>
    <property type="match status" value="5"/>
</dbReference>
<comment type="cofactor">
    <cofactor evidence="1">
        <name>pantetheine 4'-phosphate</name>
        <dbReference type="ChEBI" id="CHEBI:47942"/>
    </cofactor>
</comment>
<dbReference type="InterPro" id="IPR045851">
    <property type="entry name" value="AMP-bd_C_sf"/>
</dbReference>